<dbReference type="AlphaFoldDB" id="A0A9P3C7F8"/>
<organism evidence="2 3">
    <name type="scientific">Cercospora kikuchii</name>
    <dbReference type="NCBI Taxonomy" id="84275"/>
    <lineage>
        <taxon>Eukaryota</taxon>
        <taxon>Fungi</taxon>
        <taxon>Dikarya</taxon>
        <taxon>Ascomycota</taxon>
        <taxon>Pezizomycotina</taxon>
        <taxon>Dothideomycetes</taxon>
        <taxon>Dothideomycetidae</taxon>
        <taxon>Mycosphaerellales</taxon>
        <taxon>Mycosphaerellaceae</taxon>
        <taxon>Cercospora</taxon>
    </lineage>
</organism>
<dbReference type="Proteomes" id="UP000825890">
    <property type="component" value="Unassembled WGS sequence"/>
</dbReference>
<reference evidence="2 3" key="1">
    <citation type="submission" date="2021-01" db="EMBL/GenBank/DDBJ databases">
        <title>Cercospora kikuchii MAFF 305040 whole genome shotgun sequence.</title>
        <authorList>
            <person name="Kashiwa T."/>
            <person name="Suzuki T."/>
        </authorList>
    </citation>
    <scope>NUCLEOTIDE SEQUENCE [LARGE SCALE GENOMIC DNA]</scope>
    <source>
        <strain evidence="2 3">MAFF 305040</strain>
    </source>
</reference>
<protein>
    <recommendedName>
        <fullName evidence="1">Heterokaryon incompatibility domain-containing protein</fullName>
    </recommendedName>
</protein>
<evidence type="ECO:0000259" key="1">
    <source>
        <dbReference type="Pfam" id="PF06985"/>
    </source>
</evidence>
<dbReference type="PANTHER" id="PTHR24148">
    <property type="entry name" value="ANKYRIN REPEAT DOMAIN-CONTAINING PROTEIN 39 HOMOLOG-RELATED"/>
    <property type="match status" value="1"/>
</dbReference>
<accession>A0A9P3C7F8</accession>
<dbReference type="OrthoDB" id="3639316at2759"/>
<dbReference type="EMBL" id="BOLY01000001">
    <property type="protein sequence ID" value="GIZ37586.1"/>
    <property type="molecule type" value="Genomic_DNA"/>
</dbReference>
<name>A0A9P3C7F8_9PEZI</name>
<proteinExistence type="predicted"/>
<dbReference type="Pfam" id="PF06985">
    <property type="entry name" value="HET"/>
    <property type="match status" value="1"/>
</dbReference>
<gene>
    <name evidence="2" type="ORF">CKM354_000102900</name>
</gene>
<dbReference type="InterPro" id="IPR052895">
    <property type="entry name" value="HetReg/Transcr_Mod"/>
</dbReference>
<evidence type="ECO:0000313" key="3">
    <source>
        <dbReference type="Proteomes" id="UP000825890"/>
    </source>
</evidence>
<dbReference type="InterPro" id="IPR010730">
    <property type="entry name" value="HET"/>
</dbReference>
<dbReference type="PANTHER" id="PTHR24148:SF64">
    <property type="entry name" value="HETEROKARYON INCOMPATIBILITY DOMAIN-CONTAINING PROTEIN"/>
    <property type="match status" value="1"/>
</dbReference>
<evidence type="ECO:0000313" key="2">
    <source>
        <dbReference type="EMBL" id="GIZ37586.1"/>
    </source>
</evidence>
<keyword evidence="3" id="KW-1185">Reference proteome</keyword>
<sequence length="620" mass="70262">MDTHQAHGTLDPLKKEIRLLRIEAASQPAAVQDLDSIITCSLETVALCDANPFYALSYTWGEPETTARIILNGQVMIIRINLWNFLSTLRTRFCAHPSDTIRVWADYVCIKQGDEEEKKSQISIMGDIYKAADAVYAWLGDVDCHGHSDVECVQTAGKTQEWNNRRCGMAPADEYELQKMAVSKYWTRLWIKQEVVLAKDIWFLYGNCVAHWKDLRLARFSRRDRPRQPRGVPSHAGPGQPTSELMTSLLNLRALKTRNLGLPELVRRFKDAECYDPRDRIYALLSLVDSSIRHHIAADYTKTLLQVLLDNYPYWSGQPVMWLHQTDPARRIPILQYQSFVAQMLMILGPNKLHLISSEKDLADDTTVQAIFTTSGLLKVSSVKVVTSTRHSTPTPGFEAQQTAWQGSAFVLEVVVATPLPDEPYHRRAFLVYANAKLAEGDLMGRIGNQMFFLRHQGNKAGALGGQELMLQAVGTEALPLKSSDHRNVQPEIALFNQHCRWYRSRPATALFQLVDTSCHEERQRQTPFAVRGGVSILYNASALVTLLVESNMFQTGGPQQDQEEEDDLPRTWASWKFEEDSRGFGSCRTCKVTGRPSSVEYMKDECTCKRSAQQSRYEL</sequence>
<dbReference type="GeneID" id="68286604"/>
<feature type="domain" description="Heterokaryon incompatibility" evidence="1">
    <location>
        <begin position="53"/>
        <end position="194"/>
    </location>
</feature>
<dbReference type="RefSeq" id="XP_044652073.1">
    <property type="nucleotide sequence ID" value="XM_044796138.1"/>
</dbReference>
<comment type="caution">
    <text evidence="2">The sequence shown here is derived from an EMBL/GenBank/DDBJ whole genome shotgun (WGS) entry which is preliminary data.</text>
</comment>